<feature type="domain" description="HTH iclR-type" evidence="4">
    <location>
        <begin position="12"/>
        <end position="72"/>
    </location>
</feature>
<dbReference type="InterPro" id="IPR036390">
    <property type="entry name" value="WH_DNA-bd_sf"/>
</dbReference>
<dbReference type="RefSeq" id="WP_065120897.1">
    <property type="nucleotide sequence ID" value="NZ_LZKQ01000131.1"/>
</dbReference>
<dbReference type="PROSITE" id="PS51077">
    <property type="entry name" value="HTH_ICLR"/>
    <property type="match status" value="1"/>
</dbReference>
<dbReference type="PANTHER" id="PTHR30136:SF24">
    <property type="entry name" value="HTH-TYPE TRANSCRIPTIONAL REPRESSOR ALLR"/>
    <property type="match status" value="1"/>
</dbReference>
<dbReference type="PROSITE" id="PS51078">
    <property type="entry name" value="ICLR_ED"/>
    <property type="match status" value="1"/>
</dbReference>
<keyword evidence="1" id="KW-0805">Transcription regulation</keyword>
<evidence type="ECO:0008006" key="8">
    <source>
        <dbReference type="Google" id="ProtNLM"/>
    </source>
</evidence>
<dbReference type="EMBL" id="LZKQ01000131">
    <property type="protein sequence ID" value="OBI84720.1"/>
    <property type="molecule type" value="Genomic_DNA"/>
</dbReference>
<dbReference type="InterPro" id="IPR029016">
    <property type="entry name" value="GAF-like_dom_sf"/>
</dbReference>
<dbReference type="Pfam" id="PF09339">
    <property type="entry name" value="HTH_IclR"/>
    <property type="match status" value="1"/>
</dbReference>
<dbReference type="OrthoDB" id="60629at2"/>
<dbReference type="SUPFAM" id="SSF46785">
    <property type="entry name" value="Winged helix' DNA-binding domain"/>
    <property type="match status" value="1"/>
</dbReference>
<dbReference type="GO" id="GO:0003677">
    <property type="term" value="F:DNA binding"/>
    <property type="evidence" value="ECO:0007669"/>
    <property type="project" value="UniProtKB-KW"/>
</dbReference>
<evidence type="ECO:0000256" key="3">
    <source>
        <dbReference type="ARBA" id="ARBA00023163"/>
    </source>
</evidence>
<dbReference type="InterPro" id="IPR050707">
    <property type="entry name" value="HTH_MetabolicPath_Reg"/>
</dbReference>
<keyword evidence="3" id="KW-0804">Transcription</keyword>
<dbReference type="SMART" id="SM00346">
    <property type="entry name" value="HTH_ICLR"/>
    <property type="match status" value="1"/>
</dbReference>
<evidence type="ECO:0000259" key="4">
    <source>
        <dbReference type="PROSITE" id="PS51077"/>
    </source>
</evidence>
<dbReference type="GO" id="GO:0045892">
    <property type="term" value="P:negative regulation of DNA-templated transcription"/>
    <property type="evidence" value="ECO:0007669"/>
    <property type="project" value="TreeGrafter"/>
</dbReference>
<dbReference type="GO" id="GO:0003700">
    <property type="term" value="F:DNA-binding transcription factor activity"/>
    <property type="evidence" value="ECO:0007669"/>
    <property type="project" value="TreeGrafter"/>
</dbReference>
<evidence type="ECO:0000256" key="2">
    <source>
        <dbReference type="ARBA" id="ARBA00023125"/>
    </source>
</evidence>
<dbReference type="InterPro" id="IPR036388">
    <property type="entry name" value="WH-like_DNA-bd_sf"/>
</dbReference>
<dbReference type="PANTHER" id="PTHR30136">
    <property type="entry name" value="HELIX-TURN-HELIX TRANSCRIPTIONAL REGULATOR, ICLR FAMILY"/>
    <property type="match status" value="1"/>
</dbReference>
<evidence type="ECO:0000313" key="6">
    <source>
        <dbReference type="EMBL" id="OBI84720.1"/>
    </source>
</evidence>
<sequence length="262" mass="28027">MRLSAEESGEQRTVSDRLLLIVDAVAASPGEVGLTELARLTGLKKATLHRLATDLVAHRLLERGSRGYRLGLHLFELGQQVPASRRLRTSARPFMSDLLTATGETVQLAVLEGPNVLCIEKLAGRRSVQAGASIGSWLPAYCTALGKVMLAFSHEAAVQRTLAEPMPARTGTTITDPRQLERELKKISDAGVAYNREEWTVGIVCVAAPIVVENYVGRDGHRAVAGLSVTGAAGRLQPARVASAVRTAALAVSRSLGYPQFK</sequence>
<protein>
    <recommendedName>
        <fullName evidence="8">IclR family transcriptional regulator</fullName>
    </recommendedName>
</protein>
<comment type="caution">
    <text evidence="6">The sequence shown here is derived from an EMBL/GenBank/DDBJ whole genome shotgun (WGS) entry which is preliminary data.</text>
</comment>
<accession>A0A1A3CCN6</accession>
<name>A0A1A3CCN6_MYCAS</name>
<dbReference type="InterPro" id="IPR005471">
    <property type="entry name" value="Tscrpt_reg_IclR_N"/>
</dbReference>
<proteinExistence type="predicted"/>
<dbReference type="Pfam" id="PF01614">
    <property type="entry name" value="IclR_C"/>
    <property type="match status" value="1"/>
</dbReference>
<evidence type="ECO:0000313" key="7">
    <source>
        <dbReference type="Proteomes" id="UP000093795"/>
    </source>
</evidence>
<reference evidence="6 7" key="1">
    <citation type="submission" date="2016-06" db="EMBL/GenBank/DDBJ databases">
        <authorList>
            <person name="Kjaerup R.B."/>
            <person name="Dalgaard T.S."/>
            <person name="Juul-Madsen H.R."/>
        </authorList>
    </citation>
    <scope>NUCLEOTIDE SEQUENCE [LARGE SCALE GENOMIC DNA]</scope>
    <source>
        <strain evidence="6 7">1081914.2</strain>
    </source>
</reference>
<organism evidence="6 7">
    <name type="scientific">Mycobacterium asiaticum</name>
    <dbReference type="NCBI Taxonomy" id="1790"/>
    <lineage>
        <taxon>Bacteria</taxon>
        <taxon>Bacillati</taxon>
        <taxon>Actinomycetota</taxon>
        <taxon>Actinomycetes</taxon>
        <taxon>Mycobacteriales</taxon>
        <taxon>Mycobacteriaceae</taxon>
        <taxon>Mycobacterium</taxon>
    </lineage>
</organism>
<dbReference type="Gene3D" id="1.10.10.10">
    <property type="entry name" value="Winged helix-like DNA-binding domain superfamily/Winged helix DNA-binding domain"/>
    <property type="match status" value="1"/>
</dbReference>
<evidence type="ECO:0000259" key="5">
    <source>
        <dbReference type="PROSITE" id="PS51078"/>
    </source>
</evidence>
<dbReference type="InterPro" id="IPR014757">
    <property type="entry name" value="Tscrpt_reg_IclR_C"/>
</dbReference>
<feature type="domain" description="IclR-ED" evidence="5">
    <location>
        <begin position="73"/>
        <end position="258"/>
    </location>
</feature>
<evidence type="ECO:0000256" key="1">
    <source>
        <dbReference type="ARBA" id="ARBA00023015"/>
    </source>
</evidence>
<gene>
    <name evidence="6" type="ORF">A9X01_19195</name>
</gene>
<keyword evidence="2" id="KW-0238">DNA-binding</keyword>
<dbReference type="SUPFAM" id="SSF55781">
    <property type="entry name" value="GAF domain-like"/>
    <property type="match status" value="1"/>
</dbReference>
<dbReference type="Gene3D" id="3.30.450.40">
    <property type="match status" value="1"/>
</dbReference>
<dbReference type="AlphaFoldDB" id="A0A1A3CCN6"/>
<dbReference type="Proteomes" id="UP000093795">
    <property type="component" value="Unassembled WGS sequence"/>
</dbReference>